<keyword evidence="2" id="KW-1185">Reference proteome</keyword>
<name>A0A399SIT6_9BACT</name>
<protein>
    <submittedName>
        <fullName evidence="1">Toxin-antitoxin system YwqK family antitoxin</fullName>
    </submittedName>
</protein>
<dbReference type="InterPro" id="IPR011652">
    <property type="entry name" value="MORN_2"/>
</dbReference>
<organism evidence="1 2">
    <name type="scientific">Pontibacter oryzae</name>
    <dbReference type="NCBI Taxonomy" id="2304593"/>
    <lineage>
        <taxon>Bacteria</taxon>
        <taxon>Pseudomonadati</taxon>
        <taxon>Bacteroidota</taxon>
        <taxon>Cytophagia</taxon>
        <taxon>Cytophagales</taxon>
        <taxon>Hymenobacteraceae</taxon>
        <taxon>Pontibacter</taxon>
    </lineage>
</organism>
<dbReference type="AlphaFoldDB" id="A0A399SIT6"/>
<dbReference type="SUPFAM" id="SSF82185">
    <property type="entry name" value="Histone H3 K4-specific methyltransferase SET7/9 N-terminal domain"/>
    <property type="match status" value="1"/>
</dbReference>
<evidence type="ECO:0000313" key="2">
    <source>
        <dbReference type="Proteomes" id="UP000266005"/>
    </source>
</evidence>
<comment type="caution">
    <text evidence="1">The sequence shown here is derived from an EMBL/GenBank/DDBJ whole genome shotgun (WGS) entry which is preliminary data.</text>
</comment>
<gene>
    <name evidence="1" type="ORF">D1627_03420</name>
</gene>
<dbReference type="Gene3D" id="3.90.930.1">
    <property type="match status" value="1"/>
</dbReference>
<dbReference type="Pfam" id="PF07661">
    <property type="entry name" value="MORN_2"/>
    <property type="match status" value="4"/>
</dbReference>
<dbReference type="Proteomes" id="UP000266005">
    <property type="component" value="Unassembled WGS sequence"/>
</dbReference>
<accession>A0A399SIT6</accession>
<sequence>MQILTSTEAGSMARRARLRSSVMALLLAVLVWGCIQHSPEDLAESPTVLLDKNATPLHLGEGLLLVNGKPFSGKLYTLFESSRDTAELTSYQNGKEHGEWKKFYPSGQLRERRFFEQGQKTGEYIAWWENGKKQLHYFFKDDEYEGSCKEWNEEGRLVKAMHYKNGHEEGPQQLWYDNGKIRANYVIENGRRYGLLGTKNCVNVSDSIFSK</sequence>
<evidence type="ECO:0000313" key="1">
    <source>
        <dbReference type="EMBL" id="RIJ42904.1"/>
    </source>
</evidence>
<reference evidence="2" key="1">
    <citation type="submission" date="2018-08" db="EMBL/GenBank/DDBJ databases">
        <title>Mucilaginibacter sp. MYSH2.</title>
        <authorList>
            <person name="Seo T."/>
        </authorList>
    </citation>
    <scope>NUCLEOTIDE SEQUENCE [LARGE SCALE GENOMIC DNA]</scope>
    <source>
        <strain evidence="2">KIRAN</strain>
    </source>
</reference>
<dbReference type="EMBL" id="QWGE01000001">
    <property type="protein sequence ID" value="RIJ42904.1"/>
    <property type="molecule type" value="Genomic_DNA"/>
</dbReference>
<proteinExistence type="predicted"/>